<dbReference type="PANTHER" id="PTHR46708:SF2">
    <property type="entry name" value="FIBRONECTIN TYPE-III DOMAIN-CONTAINING PROTEIN"/>
    <property type="match status" value="1"/>
</dbReference>
<dbReference type="Gene3D" id="3.40.390.10">
    <property type="entry name" value="Collagenase (Catalytic Domain)"/>
    <property type="match status" value="1"/>
</dbReference>
<dbReference type="Pfam" id="PF13583">
    <property type="entry name" value="Reprolysin_4"/>
    <property type="match status" value="1"/>
</dbReference>
<proteinExistence type="predicted"/>
<accession>A0ABT9B8X6</accession>
<comment type="caution">
    <text evidence="4">The sequence shown here is derived from an EMBL/GenBank/DDBJ whole genome shotgun (WGS) entry which is preliminary data.</text>
</comment>
<dbReference type="Pfam" id="PF23759">
    <property type="entry name" value="GBD_T9SS_assoc"/>
    <property type="match status" value="1"/>
</dbReference>
<dbReference type="EMBL" id="JAUQSY010000004">
    <property type="protein sequence ID" value="MDO7874711.1"/>
    <property type="molecule type" value="Genomic_DNA"/>
</dbReference>
<evidence type="ECO:0000259" key="3">
    <source>
        <dbReference type="PROSITE" id="PS50853"/>
    </source>
</evidence>
<evidence type="ECO:0000313" key="4">
    <source>
        <dbReference type="EMBL" id="MDO7874711.1"/>
    </source>
</evidence>
<dbReference type="Proteomes" id="UP001176429">
    <property type="component" value="Unassembled WGS sequence"/>
</dbReference>
<feature type="domain" description="Fibronectin type-III" evidence="3">
    <location>
        <begin position="1169"/>
        <end position="1251"/>
    </location>
</feature>
<dbReference type="PROSITE" id="PS50853">
    <property type="entry name" value="FN3"/>
    <property type="match status" value="3"/>
</dbReference>
<keyword evidence="5" id="KW-1185">Reference proteome</keyword>
<feature type="chain" id="PRO_5046156204" evidence="2">
    <location>
        <begin position="42"/>
        <end position="1992"/>
    </location>
</feature>
<dbReference type="InterPro" id="IPR026444">
    <property type="entry name" value="Secre_tail"/>
</dbReference>
<dbReference type="Pfam" id="PF18962">
    <property type="entry name" value="Por_Secre_tail"/>
    <property type="match status" value="1"/>
</dbReference>
<dbReference type="InterPro" id="IPR056600">
    <property type="entry name" value="GBD_T9SS_assoc"/>
</dbReference>
<dbReference type="InterPro" id="IPR013783">
    <property type="entry name" value="Ig-like_fold"/>
</dbReference>
<dbReference type="PANTHER" id="PTHR46708">
    <property type="entry name" value="TENASCIN"/>
    <property type="match status" value="1"/>
</dbReference>
<dbReference type="InterPro" id="IPR024079">
    <property type="entry name" value="MetalloPept_cat_dom_sf"/>
</dbReference>
<protein>
    <submittedName>
        <fullName evidence="4">M12 family metallo-peptidase</fullName>
    </submittedName>
</protein>
<organism evidence="4 5">
    <name type="scientific">Hymenobacter aranciens</name>
    <dbReference type="NCBI Taxonomy" id="3063996"/>
    <lineage>
        <taxon>Bacteria</taxon>
        <taxon>Pseudomonadati</taxon>
        <taxon>Bacteroidota</taxon>
        <taxon>Cytophagia</taxon>
        <taxon>Cytophagales</taxon>
        <taxon>Hymenobacteraceae</taxon>
        <taxon>Hymenobacter</taxon>
    </lineage>
</organism>
<reference evidence="4" key="1">
    <citation type="submission" date="2023-07" db="EMBL/GenBank/DDBJ databases">
        <authorList>
            <person name="Kim M.K."/>
        </authorList>
    </citation>
    <scope>NUCLEOTIDE SEQUENCE</scope>
    <source>
        <strain evidence="4">ASUV-10-1</strain>
    </source>
</reference>
<keyword evidence="2" id="KW-0732">Signal</keyword>
<feature type="domain" description="Fibronectin type-III" evidence="3">
    <location>
        <begin position="1255"/>
        <end position="1335"/>
    </location>
</feature>
<evidence type="ECO:0000313" key="5">
    <source>
        <dbReference type="Proteomes" id="UP001176429"/>
    </source>
</evidence>
<evidence type="ECO:0000256" key="2">
    <source>
        <dbReference type="SAM" id="SignalP"/>
    </source>
</evidence>
<name>A0ABT9B8X6_9BACT</name>
<dbReference type="SUPFAM" id="SSF55486">
    <property type="entry name" value="Metalloproteases ('zincins'), catalytic domain"/>
    <property type="match status" value="1"/>
</dbReference>
<feature type="domain" description="Fibronectin type-III" evidence="3">
    <location>
        <begin position="1083"/>
        <end position="1166"/>
    </location>
</feature>
<dbReference type="SUPFAM" id="SSF81296">
    <property type="entry name" value="E set domains"/>
    <property type="match status" value="2"/>
</dbReference>
<dbReference type="SUPFAM" id="SSF49265">
    <property type="entry name" value="Fibronectin type III"/>
    <property type="match status" value="3"/>
</dbReference>
<sequence length="1992" mass="205068">MKQLITHLTTTTPWAAYCRSFATARLCGALLLSALSLNSQAQQRAVPTLFRDDAAAQTAARTAPLNALLYRARPVSLELSSLRTALAAAPLERPGAQPITLALPLPDGRTGRFAVYEAPVMAPALAARHPEIRTYAGRGLDDATATVRLDVMPTGFHAQVLSADEGPVYIEPMSASDTGHYLSLRLADARPQQNSSGCAGAAYPPASSSPVLIPRGTAGATGPQSRQLPVGSQLRTLRLAVATTDEYTALCGGPALALSHIISTVNRVTGVYERELAVRLELIPNEELLIAANSASSPDPFSNNNHWTTAPAENQTFIDRVIGSAYYDIGHVFGTYTASYAYIGVVCESWKARGESGSFSPAGDFFNIRTVAHEMGHQLGASHSFNSANAGSCTTNYRMGSAAYEPGSGTTIMSYAGLCPPDNIANEPSPYFHTDSYQTIQLNLNSLGCGTMAATGNTPPVVTGPASGDKVLPISTPFKLTASGTDANNDALTYCWEQMDKGISDSPSSPQAVGQTPPLFRSWPASSSPTRYFPALPTLLANTSSPAERLPTVARPLTFVCTARDAHNGPLGVVGGVAQTTDLALRVTANAGPFLVTAPNAAVNWASGSTQTVTWNVAGTDANDVDCTSVNLRLSTDGGYTYPIILLANTPNDGNQAITVPNLATTTARIMVEAVGNYFFDISNANFTITASPTAPVLSSLSPASGAVGSTISVTGSNLTGLSTVTVGGVSATFAGVSATGFSFVVPAGAPAGPVLATTANGASNGLAFTVLPAISSFTPASGTAGSLITITGTSLSEITALRFNGTAATSFSSNAAGTQLTATVPTGATTGLITLTTPAGTASSATNFTVLPTPCTAPTGLTFRQIGSSSVTVLFATSAGAQSYTVSTTPASTTQTVNSGYAVLTGLTGNTAYTLNIVSNCAGGQTSAAAMASFSTAPATLNNECASAVVLTPGAPGADCSPTGGTVAGATQSQAPNTCNSSRPATARDVWYRFTATSDAHILSVRSSFVGVIELFNGNCAGLTSRTCANANQRIGEVTSLSMTGLTVGTTYWARFYASSSSVPSQPEFFICVTTRALGCQAPTNLAVINPSTSTGRLDFTGSPTAIDYTITTVPYSTPVTTSLTSLNLINLQYGTTYTVTVTSNCSGGVTAAASTTFTTETPPPCTPPTEVLISEVTMTDALLSFAANPNYNYVRVSTVPATINLYTTANPIRLTGLTPGTTYTVSVELQCAPMGPATPVSTTFTTLPPPCTAATSLSVGNVTSSSATVSFTPSAQATSYVVTTTPASTTQTITASPVTLSGLQAARSYTVTIASTCSSGAAEATASFTTPYPDLTVSTTTTIPAGIYNNITITGTGDATAAGNVGVQGVLRVQAGGAFHDDCRIINGPGSFVLEAGATLYICSALGIVRDGSSGAIRLTGGLSFSEYASYVYKGFAPQVTGSGLPAQVFSLTADGVGPVRLSKSVSISRVMQLYNTDIILSNSNLTLLSNASGTAYAVNAGTGQVLNNGTGRATMQRYVRPSTNYRGPGYRHYSSPVSGATVASLTLPGSFVPLVNAAYNALPTPALPVAQFPTVFGYDQSRLTASYPGFDVGWYSPAALTDALQPSRAYTVNLRPSDTLSLTGLLNTGFIGTGPLRRGVGPDAGWHLLGNPYPAPLDWHLVETTPGALPAGLSNAIYVYEPDAQYSGFYRSFTNNIGTLGFDGVVPAMQGFFVRTTSDVPGGFDFQNAFRLTTYRNPAFHRSAGPDADAAGRPLLRLQLSGASPEPDETVLYLERGATATGTDARFDAPKVPNAGSVPSLASQMPGAGNEPLAINGLPPLGAASSAVRVPLRLTLPAAGPYELSAASLTDFDPALPVLLLDLATGQTTDLRQQPMYAFTATQAGALNQRFELWLGRPTGALATSAAASTSFSLWPNPVRGKAQLHLALDRPATTATATLSDVLGRPVVQHSFGGSATELSTNGLTPGTYLLRVQVKGQAATTRRVVIE</sequence>
<dbReference type="InterPro" id="IPR003961">
    <property type="entry name" value="FN3_dom"/>
</dbReference>
<dbReference type="RefSeq" id="WP_305006022.1">
    <property type="nucleotide sequence ID" value="NZ_JAUQSY010000004.1"/>
</dbReference>
<evidence type="ECO:0000256" key="1">
    <source>
        <dbReference type="ARBA" id="ARBA00022737"/>
    </source>
</evidence>
<dbReference type="SMART" id="SM00060">
    <property type="entry name" value="FN3"/>
    <property type="match status" value="5"/>
</dbReference>
<dbReference type="InterPro" id="IPR014756">
    <property type="entry name" value="Ig_E-set"/>
</dbReference>
<dbReference type="Pfam" id="PF00041">
    <property type="entry name" value="fn3"/>
    <property type="match status" value="1"/>
</dbReference>
<feature type="signal peptide" evidence="2">
    <location>
        <begin position="1"/>
        <end position="41"/>
    </location>
</feature>
<dbReference type="Gene3D" id="2.60.40.10">
    <property type="entry name" value="Immunoglobulins"/>
    <property type="match status" value="6"/>
</dbReference>
<dbReference type="InterPro" id="IPR050991">
    <property type="entry name" value="ECM_Regulatory_Proteins"/>
</dbReference>
<dbReference type="InterPro" id="IPR036116">
    <property type="entry name" value="FN3_sf"/>
</dbReference>
<gene>
    <name evidence="4" type="ORF">Q5H93_08195</name>
</gene>
<dbReference type="NCBIfam" id="TIGR04183">
    <property type="entry name" value="Por_Secre_tail"/>
    <property type="match status" value="1"/>
</dbReference>
<keyword evidence="1" id="KW-0677">Repeat</keyword>